<gene>
    <name evidence="3" type="primary">pstS2_5</name>
    <name evidence="3" type="ORF">SDC9_87450</name>
</gene>
<keyword evidence="1" id="KW-0732">Signal</keyword>
<dbReference type="PANTHER" id="PTHR30570:SF1">
    <property type="entry name" value="PHOSPHATE-BINDING PROTEIN PSTS"/>
    <property type="match status" value="1"/>
</dbReference>
<dbReference type="PANTHER" id="PTHR30570">
    <property type="entry name" value="PERIPLASMIC PHOSPHATE BINDING COMPONENT OF PHOSPHATE ABC TRANSPORTER"/>
    <property type="match status" value="1"/>
</dbReference>
<dbReference type="AlphaFoldDB" id="A0A644ZIU9"/>
<evidence type="ECO:0000256" key="1">
    <source>
        <dbReference type="ARBA" id="ARBA00022729"/>
    </source>
</evidence>
<protein>
    <submittedName>
        <fullName evidence="3">Phosphate-binding protein PstS 2</fullName>
    </submittedName>
</protein>
<comment type="caution">
    <text evidence="3">The sequence shown here is derived from an EMBL/GenBank/DDBJ whole genome shotgun (WGS) entry which is preliminary data.</text>
</comment>
<evidence type="ECO:0000259" key="2">
    <source>
        <dbReference type="Pfam" id="PF12849"/>
    </source>
</evidence>
<feature type="domain" description="PBP" evidence="2">
    <location>
        <begin position="1"/>
        <end position="93"/>
    </location>
</feature>
<dbReference type="Pfam" id="PF12849">
    <property type="entry name" value="PBP_like_2"/>
    <property type="match status" value="1"/>
</dbReference>
<dbReference type="InterPro" id="IPR024370">
    <property type="entry name" value="PBP_domain"/>
</dbReference>
<sequence>MEKLADAYKALNPNVTVEIQQTGSGAGITSAIDGVCDFGMSSRELKESEAAELKSVEMALDGIAVVVNKENPIENITSEQIKSIYLGETTDWSAIQ</sequence>
<dbReference type="EMBL" id="VSSQ01009133">
    <property type="protein sequence ID" value="MPM40802.1"/>
    <property type="molecule type" value="Genomic_DNA"/>
</dbReference>
<proteinExistence type="predicted"/>
<dbReference type="Gene3D" id="3.40.190.10">
    <property type="entry name" value="Periplasmic binding protein-like II"/>
    <property type="match status" value="1"/>
</dbReference>
<dbReference type="SUPFAM" id="SSF53850">
    <property type="entry name" value="Periplasmic binding protein-like II"/>
    <property type="match status" value="1"/>
</dbReference>
<name>A0A644ZIU9_9ZZZZ</name>
<reference evidence="3" key="1">
    <citation type="submission" date="2019-08" db="EMBL/GenBank/DDBJ databases">
        <authorList>
            <person name="Kucharzyk K."/>
            <person name="Murdoch R.W."/>
            <person name="Higgins S."/>
            <person name="Loffler F."/>
        </authorList>
    </citation>
    <scope>NUCLEOTIDE SEQUENCE</scope>
</reference>
<accession>A0A644ZIU9</accession>
<evidence type="ECO:0000313" key="3">
    <source>
        <dbReference type="EMBL" id="MPM40802.1"/>
    </source>
</evidence>
<dbReference type="InterPro" id="IPR050811">
    <property type="entry name" value="Phosphate_ABC_transporter"/>
</dbReference>
<organism evidence="3">
    <name type="scientific">bioreactor metagenome</name>
    <dbReference type="NCBI Taxonomy" id="1076179"/>
    <lineage>
        <taxon>unclassified sequences</taxon>
        <taxon>metagenomes</taxon>
        <taxon>ecological metagenomes</taxon>
    </lineage>
</organism>